<dbReference type="SUPFAM" id="SSF55347">
    <property type="entry name" value="Glyceraldehyde-3-phosphate dehydrogenase-like, C-terminal domain"/>
    <property type="match status" value="1"/>
</dbReference>
<comment type="pathway">
    <text evidence="1">Amino-acid biosynthesis; L-methionine biosynthesis via de novo pathway; L-homoserine from L-aspartate: step 2/3.</text>
</comment>
<keyword evidence="11" id="KW-0486">Methionine biosynthesis</keyword>
<keyword evidence="9" id="KW-0521">NADP</keyword>
<keyword evidence="10" id="KW-0560">Oxidoreductase</keyword>
<dbReference type="UniPathway" id="UPA00050">
    <property type="reaction ID" value="UER00463"/>
</dbReference>
<keyword evidence="15" id="KW-1185">Reference proteome</keyword>
<dbReference type="PANTHER" id="PTHR46278:SF2">
    <property type="entry name" value="ASPARTATE-SEMIALDEHYDE DEHYDROGENASE"/>
    <property type="match status" value="1"/>
</dbReference>
<evidence type="ECO:0000256" key="11">
    <source>
        <dbReference type="ARBA" id="ARBA00023167"/>
    </source>
</evidence>
<evidence type="ECO:0000313" key="14">
    <source>
        <dbReference type="EMBL" id="GAB48141.1"/>
    </source>
</evidence>
<comment type="catalytic activity">
    <reaction evidence="12">
        <text>L-aspartate 4-semialdehyde + phosphate + NADP(+) = 4-phospho-L-aspartate + NADPH + H(+)</text>
        <dbReference type="Rhea" id="RHEA:24284"/>
        <dbReference type="ChEBI" id="CHEBI:15378"/>
        <dbReference type="ChEBI" id="CHEBI:43474"/>
        <dbReference type="ChEBI" id="CHEBI:57535"/>
        <dbReference type="ChEBI" id="CHEBI:57783"/>
        <dbReference type="ChEBI" id="CHEBI:58349"/>
        <dbReference type="ChEBI" id="CHEBI:537519"/>
        <dbReference type="EC" id="1.2.1.11"/>
    </reaction>
</comment>
<evidence type="ECO:0000259" key="13">
    <source>
        <dbReference type="SMART" id="SM00859"/>
    </source>
</evidence>
<dbReference type="GO" id="GO:0051287">
    <property type="term" value="F:NAD binding"/>
    <property type="evidence" value="ECO:0007669"/>
    <property type="project" value="InterPro"/>
</dbReference>
<reference evidence="14 15" key="1">
    <citation type="submission" date="2012-02" db="EMBL/GenBank/DDBJ databases">
        <title>Whole genome shotgun sequence of Mobilicoccus pelagius NBRC 104925.</title>
        <authorList>
            <person name="Yoshida Y."/>
            <person name="Hosoyama A."/>
            <person name="Tsuchikane K."/>
            <person name="Katsumata H."/>
            <person name="Yamazaki S."/>
            <person name="Fujita N."/>
        </authorList>
    </citation>
    <scope>NUCLEOTIDE SEQUENCE [LARGE SCALE GENOMIC DNA]</scope>
    <source>
        <strain evidence="14 15">NBRC 104925</strain>
    </source>
</reference>
<comment type="caution">
    <text evidence="14">The sequence shown here is derived from an EMBL/GenBank/DDBJ whole genome shotgun (WGS) entry which is preliminary data.</text>
</comment>
<gene>
    <name evidence="14" type="primary">asd</name>
    <name evidence="14" type="ORF">MOPEL_060_00580</name>
</gene>
<dbReference type="InterPro" id="IPR000534">
    <property type="entry name" value="Semialdehyde_DH_NAD-bd"/>
</dbReference>
<dbReference type="STRING" id="1089455.MOPEL_060_00580"/>
<dbReference type="AlphaFoldDB" id="H5UQY3"/>
<organism evidence="14 15">
    <name type="scientific">Mobilicoccus pelagius NBRC 104925</name>
    <dbReference type="NCBI Taxonomy" id="1089455"/>
    <lineage>
        <taxon>Bacteria</taxon>
        <taxon>Bacillati</taxon>
        <taxon>Actinomycetota</taxon>
        <taxon>Actinomycetes</taxon>
        <taxon>Micrococcales</taxon>
        <taxon>Dermatophilaceae</taxon>
        <taxon>Mobilicoccus</taxon>
    </lineage>
</organism>
<protein>
    <recommendedName>
        <fullName evidence="6">aspartate-semialdehyde dehydrogenase</fullName>
        <ecNumber evidence="6">1.2.1.11</ecNumber>
    </recommendedName>
</protein>
<proteinExistence type="inferred from homology"/>
<dbReference type="EC" id="1.2.1.11" evidence="6"/>
<dbReference type="Gene3D" id="3.40.50.720">
    <property type="entry name" value="NAD(P)-binding Rossmann-like Domain"/>
    <property type="match status" value="1"/>
</dbReference>
<evidence type="ECO:0000256" key="4">
    <source>
        <dbReference type="ARBA" id="ARBA00010584"/>
    </source>
</evidence>
<dbReference type="GO" id="GO:0009086">
    <property type="term" value="P:methionine biosynthetic process"/>
    <property type="evidence" value="ECO:0007669"/>
    <property type="project" value="UniProtKB-KW"/>
</dbReference>
<dbReference type="GO" id="GO:0050661">
    <property type="term" value="F:NADP binding"/>
    <property type="evidence" value="ECO:0007669"/>
    <property type="project" value="InterPro"/>
</dbReference>
<evidence type="ECO:0000256" key="7">
    <source>
        <dbReference type="ARBA" id="ARBA00022605"/>
    </source>
</evidence>
<dbReference type="eggNOG" id="COG0136">
    <property type="taxonomic scope" value="Bacteria"/>
</dbReference>
<dbReference type="GO" id="GO:0046983">
    <property type="term" value="F:protein dimerization activity"/>
    <property type="evidence" value="ECO:0007669"/>
    <property type="project" value="InterPro"/>
</dbReference>
<dbReference type="UniPathway" id="UPA00051">
    <property type="reaction ID" value="UER00464"/>
</dbReference>
<comment type="pathway">
    <text evidence="2">Amino-acid biosynthesis; L-lysine biosynthesis via DAP pathway; (S)-tetrahydrodipicolinate from L-aspartate: step 2/4.</text>
</comment>
<comment type="similarity">
    <text evidence="4">Belongs to the aspartate-semialdehyde dehydrogenase family.</text>
</comment>
<dbReference type="GO" id="GO:0004073">
    <property type="term" value="F:aspartate-semialdehyde dehydrogenase activity"/>
    <property type="evidence" value="ECO:0007669"/>
    <property type="project" value="UniProtKB-EC"/>
</dbReference>
<accession>H5UQY3</accession>
<keyword evidence="8" id="KW-0791">Threonine biosynthesis</keyword>
<dbReference type="InterPro" id="IPR012280">
    <property type="entry name" value="Semialdhyde_DH_dimer_dom"/>
</dbReference>
<evidence type="ECO:0000256" key="8">
    <source>
        <dbReference type="ARBA" id="ARBA00022697"/>
    </source>
</evidence>
<evidence type="ECO:0000313" key="15">
    <source>
        <dbReference type="Proteomes" id="UP000004367"/>
    </source>
</evidence>
<evidence type="ECO:0000256" key="1">
    <source>
        <dbReference type="ARBA" id="ARBA00005021"/>
    </source>
</evidence>
<dbReference type="SUPFAM" id="SSF51735">
    <property type="entry name" value="NAD(P)-binding Rossmann-fold domains"/>
    <property type="match status" value="1"/>
</dbReference>
<dbReference type="Pfam" id="PF01118">
    <property type="entry name" value="Semialdhyde_dh"/>
    <property type="match status" value="1"/>
</dbReference>
<feature type="domain" description="Semialdehyde dehydrogenase NAD-binding" evidence="13">
    <location>
        <begin position="11"/>
        <end position="126"/>
    </location>
</feature>
<name>H5UQY3_9MICO</name>
<dbReference type="NCBIfam" id="NF011456">
    <property type="entry name" value="PRK14874.1"/>
    <property type="match status" value="1"/>
</dbReference>
<dbReference type="GO" id="GO:0009089">
    <property type="term" value="P:lysine biosynthetic process via diaminopimelate"/>
    <property type="evidence" value="ECO:0007669"/>
    <property type="project" value="UniProtKB-UniPathway"/>
</dbReference>
<comment type="pathway">
    <text evidence="3">Amino-acid biosynthesis; L-threonine biosynthesis; L-threonine from L-aspartate: step 2/5.</text>
</comment>
<dbReference type="InterPro" id="IPR036291">
    <property type="entry name" value="NAD(P)-bd_dom_sf"/>
</dbReference>
<sequence length="361" mass="37878">MNAVGERPRPTLAIVGATGAVGAVMLEVVSQRADVWGEIRLLASARSAGRTMSVRGEDVVVRELDAAAFDGVDVAVFLVHSEVAAEYAPIAVRAGAVVIDTSRAFRAEPDVPLVVHGYNTAQVGNRPRGIVSSPTGATLVLLDAIGALHSGWGLTDLVVTTMEAASGAGEAGIARLHDEIESVAGERQLGRHIGDVRRHVESRLPSESSPFPAPLALNVVPWTGRAAGEGWSTAEMSLRDELRKILDRPSLHVAATCVRVPVVSSHAMSVHARFEGPVSLEGARTALLQAPDVVVLDDVEHDDWPTPVDVTGSDPTFVGRLRQTADFPDAVDFVVCGDNLRKGAATNCAQIAETLAAELGA</sequence>
<evidence type="ECO:0000256" key="5">
    <source>
        <dbReference type="ARBA" id="ARBA00011738"/>
    </source>
</evidence>
<evidence type="ECO:0000256" key="10">
    <source>
        <dbReference type="ARBA" id="ARBA00023002"/>
    </source>
</evidence>
<dbReference type="PIRSF" id="PIRSF000148">
    <property type="entry name" value="ASA_dh"/>
    <property type="match status" value="1"/>
</dbReference>
<dbReference type="PROSITE" id="PS01103">
    <property type="entry name" value="ASD"/>
    <property type="match status" value="1"/>
</dbReference>
<dbReference type="Proteomes" id="UP000004367">
    <property type="component" value="Unassembled WGS sequence"/>
</dbReference>
<dbReference type="Pfam" id="PF02774">
    <property type="entry name" value="Semialdhyde_dhC"/>
    <property type="match status" value="1"/>
</dbReference>
<keyword evidence="7" id="KW-0028">Amino-acid biosynthesis</keyword>
<dbReference type="EMBL" id="BAFE01000043">
    <property type="protein sequence ID" value="GAB48141.1"/>
    <property type="molecule type" value="Genomic_DNA"/>
</dbReference>
<evidence type="ECO:0000256" key="12">
    <source>
        <dbReference type="ARBA" id="ARBA00047891"/>
    </source>
</evidence>
<dbReference type="InterPro" id="IPR000319">
    <property type="entry name" value="Asp-semialdehyde_DH_CS"/>
</dbReference>
<dbReference type="PANTHER" id="PTHR46278">
    <property type="entry name" value="DEHYDROGENASE, PUTATIVE-RELATED"/>
    <property type="match status" value="1"/>
</dbReference>
<evidence type="ECO:0000256" key="2">
    <source>
        <dbReference type="ARBA" id="ARBA00005076"/>
    </source>
</evidence>
<comment type="subunit">
    <text evidence="5">Homodimer.</text>
</comment>
<dbReference type="UniPathway" id="UPA00034">
    <property type="reaction ID" value="UER00016"/>
</dbReference>
<evidence type="ECO:0000256" key="3">
    <source>
        <dbReference type="ARBA" id="ARBA00005097"/>
    </source>
</evidence>
<dbReference type="Gene3D" id="3.30.360.10">
    <property type="entry name" value="Dihydrodipicolinate Reductase, domain 2"/>
    <property type="match status" value="1"/>
</dbReference>
<dbReference type="GO" id="GO:0009088">
    <property type="term" value="P:threonine biosynthetic process"/>
    <property type="evidence" value="ECO:0007669"/>
    <property type="project" value="UniProtKB-UniPathway"/>
</dbReference>
<evidence type="ECO:0000256" key="6">
    <source>
        <dbReference type="ARBA" id="ARBA00013120"/>
    </source>
</evidence>
<evidence type="ECO:0000256" key="9">
    <source>
        <dbReference type="ARBA" id="ARBA00022857"/>
    </source>
</evidence>
<dbReference type="SMART" id="SM00859">
    <property type="entry name" value="Semialdhyde_dh"/>
    <property type="match status" value="1"/>
</dbReference>